<reference evidence="1" key="1">
    <citation type="submission" date="2021-06" db="EMBL/GenBank/DDBJ databases">
        <authorList>
            <person name="Kallberg Y."/>
            <person name="Tangrot J."/>
            <person name="Rosling A."/>
        </authorList>
    </citation>
    <scope>NUCLEOTIDE SEQUENCE</scope>
    <source>
        <strain evidence="1">MA461A</strain>
    </source>
</reference>
<keyword evidence="2" id="KW-1185">Reference proteome</keyword>
<dbReference type="Proteomes" id="UP000789920">
    <property type="component" value="Unassembled WGS sequence"/>
</dbReference>
<gene>
    <name evidence="1" type="ORF">RPERSI_LOCUS4425</name>
</gene>
<protein>
    <submittedName>
        <fullName evidence="1">14702_t:CDS:1</fullName>
    </submittedName>
</protein>
<proteinExistence type="predicted"/>
<dbReference type="EMBL" id="CAJVQC010006076">
    <property type="protein sequence ID" value="CAG8562510.1"/>
    <property type="molecule type" value="Genomic_DNA"/>
</dbReference>
<sequence>MAPTRPTRSRTDSASGANSPTGDIELKVEEFVKQVDLVQLNLLTADFKPVVATKSGKNNPVSRPSNCFFQFKRVVSIYATQNLIPGYNDQNILSKAQSKLWKSLSDDQKTPFIKLAKEAVRIHKEMYPDYEFHPHRDKSVLKIKISGNNGGQSRKKKNPSDKPDKKNLNIFNQDSNILSPESNGGEFDFVATLEDSNVYNNNSTTTAFPIIDDSDSCTRMGRQSQNEMIEFQDPTFYYVVHSPDGLNADFPHQYVTSPISPVPSDCMFNIMSDSEFPSPYPSPNSQIGENTFDFQTVPSIEIEHDSLQVVPGMEQATTPLTWPVTVAENNNALMINTINCLSNPSSPALSYNSESTFSTSPNMETMDNPFMTNYTNTLQLPYCTDLLADPNFMGIGPLFEQNNY</sequence>
<name>A0ACA9M636_9GLOM</name>
<organism evidence="1 2">
    <name type="scientific">Racocetra persica</name>
    <dbReference type="NCBI Taxonomy" id="160502"/>
    <lineage>
        <taxon>Eukaryota</taxon>
        <taxon>Fungi</taxon>
        <taxon>Fungi incertae sedis</taxon>
        <taxon>Mucoromycota</taxon>
        <taxon>Glomeromycotina</taxon>
        <taxon>Glomeromycetes</taxon>
        <taxon>Diversisporales</taxon>
        <taxon>Gigasporaceae</taxon>
        <taxon>Racocetra</taxon>
    </lineage>
</organism>
<accession>A0ACA9M636</accession>
<comment type="caution">
    <text evidence="1">The sequence shown here is derived from an EMBL/GenBank/DDBJ whole genome shotgun (WGS) entry which is preliminary data.</text>
</comment>
<evidence type="ECO:0000313" key="1">
    <source>
        <dbReference type="EMBL" id="CAG8562510.1"/>
    </source>
</evidence>
<evidence type="ECO:0000313" key="2">
    <source>
        <dbReference type="Proteomes" id="UP000789920"/>
    </source>
</evidence>